<dbReference type="OrthoDB" id="8677713at2"/>
<gene>
    <name evidence="5" type="ORF">AELLOGFF_05621</name>
</gene>
<keyword evidence="2" id="KW-0274">FAD</keyword>
<reference evidence="5 6" key="1">
    <citation type="submission" date="2019-11" db="EMBL/GenBank/DDBJ databases">
        <authorList>
            <person name="Holert J."/>
        </authorList>
    </citation>
    <scope>NUCLEOTIDE SEQUENCE [LARGE SCALE GENOMIC DNA]</scope>
    <source>
        <strain evidence="5">BC8_1</strain>
    </source>
</reference>
<proteinExistence type="predicted"/>
<dbReference type="Gene3D" id="1.20.140.10">
    <property type="entry name" value="Butyryl-CoA Dehydrogenase, subunit A, domain 3"/>
    <property type="match status" value="1"/>
</dbReference>
<evidence type="ECO:0000256" key="3">
    <source>
        <dbReference type="ARBA" id="ARBA00023002"/>
    </source>
</evidence>
<evidence type="ECO:0000256" key="1">
    <source>
        <dbReference type="ARBA" id="ARBA00022630"/>
    </source>
</evidence>
<dbReference type="SUPFAM" id="SSF47203">
    <property type="entry name" value="Acyl-CoA dehydrogenase C-terminal domain-like"/>
    <property type="match status" value="1"/>
</dbReference>
<evidence type="ECO:0000259" key="4">
    <source>
        <dbReference type="Pfam" id="PF00441"/>
    </source>
</evidence>
<keyword evidence="6" id="KW-1185">Reference proteome</keyword>
<dbReference type="AlphaFoldDB" id="A0A5S9R6A7"/>
<dbReference type="EC" id="1.3.99.-" evidence="5"/>
<feature type="domain" description="Acyl-CoA dehydrogenase/oxidase C-terminal" evidence="4">
    <location>
        <begin position="174"/>
        <end position="302"/>
    </location>
</feature>
<keyword evidence="1" id="KW-0285">Flavoprotein</keyword>
<keyword evidence="3 5" id="KW-0560">Oxidoreductase</keyword>
<dbReference type="RefSeq" id="WP_159233583.1">
    <property type="nucleotide sequence ID" value="NZ_CACSIP010000037.1"/>
</dbReference>
<dbReference type="PANTHER" id="PTHR43884:SF20">
    <property type="entry name" value="ACYL-COA DEHYDROGENASE FADE28"/>
    <property type="match status" value="1"/>
</dbReference>
<dbReference type="PANTHER" id="PTHR43884">
    <property type="entry name" value="ACYL-COA DEHYDROGENASE"/>
    <property type="match status" value="1"/>
</dbReference>
<dbReference type="Proteomes" id="UP000430146">
    <property type="component" value="Unassembled WGS sequence"/>
</dbReference>
<dbReference type="GO" id="GO:0003995">
    <property type="term" value="F:acyl-CoA dehydrogenase activity"/>
    <property type="evidence" value="ECO:0007669"/>
    <property type="project" value="TreeGrafter"/>
</dbReference>
<protein>
    <submittedName>
        <fullName evidence="5">Acyl-CoA dehydrogenase FadE28</fullName>
        <ecNumber evidence="5">1.3.99.-</ecNumber>
    </submittedName>
</protein>
<organism evidence="5 6">
    <name type="scientific">Mycolicibacterium vanbaalenii</name>
    <name type="common">Mycobacterium vanbaalenii</name>
    <dbReference type="NCBI Taxonomy" id="110539"/>
    <lineage>
        <taxon>Bacteria</taxon>
        <taxon>Bacillati</taxon>
        <taxon>Actinomycetota</taxon>
        <taxon>Actinomycetes</taxon>
        <taxon>Mycobacteriales</taxon>
        <taxon>Mycobacteriaceae</taxon>
        <taxon>Mycolicibacterium</taxon>
    </lineage>
</organism>
<evidence type="ECO:0000313" key="6">
    <source>
        <dbReference type="Proteomes" id="UP000430146"/>
    </source>
</evidence>
<dbReference type="Pfam" id="PF00441">
    <property type="entry name" value="Acyl-CoA_dh_1"/>
    <property type="match status" value="1"/>
</dbReference>
<dbReference type="InterPro" id="IPR009075">
    <property type="entry name" value="AcylCo_DH/oxidase_C"/>
</dbReference>
<name>A0A5S9R6A7_MYCVN</name>
<dbReference type="InterPro" id="IPR036250">
    <property type="entry name" value="AcylCo_DH-like_C"/>
</dbReference>
<evidence type="ECO:0000256" key="2">
    <source>
        <dbReference type="ARBA" id="ARBA00022827"/>
    </source>
</evidence>
<sequence length="318" mass="33233">MDAADAAQITDALRDALSAQPGRARDVVAEFGWYELMAEEPEVAVSSLFTLAGELLLPRSQLDSVLLAAAGEEFGGIDARVVLPPPGTSRPAGSRVDAHTVELAGVVQAGTTPILVALRDDDGRHSLVMCDAPDDAPGDPLDTAAGWVRATATASVSTTVDVADATAAWAAMVAAGRRALSHELVGVGSAMMRMTVEHVGSREQFNQPLGSFQAVKHQLADVHLWHQIAELSAGAAWENADGPSAALAKAAAIRSSRSARAVCQQLLGGMGFTWEHDFHRYLRRALTLEPLLGGAAELHAELGAVLRSGDLSESLVAL</sequence>
<accession>A0A5S9R6A7</accession>
<evidence type="ECO:0000313" key="5">
    <source>
        <dbReference type="EMBL" id="CAA0129955.1"/>
    </source>
</evidence>
<dbReference type="EMBL" id="CACSIP010000037">
    <property type="protein sequence ID" value="CAA0129955.1"/>
    <property type="molecule type" value="Genomic_DNA"/>
</dbReference>